<comment type="catalytic activity">
    <reaction evidence="5">
        <text>a beta-lactam + H2O = a substituted beta-amino acid</text>
        <dbReference type="Rhea" id="RHEA:20401"/>
        <dbReference type="ChEBI" id="CHEBI:15377"/>
        <dbReference type="ChEBI" id="CHEBI:35627"/>
        <dbReference type="ChEBI" id="CHEBI:140347"/>
        <dbReference type="EC" id="3.5.2.6"/>
    </reaction>
</comment>
<dbReference type="EMBL" id="BAAAYK010000025">
    <property type="protein sequence ID" value="GAA3353910.1"/>
    <property type="molecule type" value="Genomic_DNA"/>
</dbReference>
<dbReference type="NCBIfam" id="NF033103">
    <property type="entry name" value="bla_class_A"/>
    <property type="match status" value="1"/>
</dbReference>
<proteinExistence type="inferred from homology"/>
<dbReference type="InterPro" id="IPR045155">
    <property type="entry name" value="Beta-lactam_cat"/>
</dbReference>
<keyword evidence="4 5" id="KW-0046">Antibiotic resistance</keyword>
<comment type="caution">
    <text evidence="7">The sequence shown here is derived from an EMBL/GenBank/DDBJ whole genome shotgun (WGS) entry which is preliminary data.</text>
</comment>
<sequence>MSAVPATSAAVPPASAATARQAEFDELERRFDARLGVYALDTGTGREVVHRADERFAFASTHKALSSGEVLRRNSPADLDRRITYSQADLVENSPVTEQHVADGLTLREVIDAAIRYSDNTAANLMFRELGGPAEMTAALRGLGDTTTRFDRTETDLNLTSPGDPRDTSTPRALATSLRAYTTGDVLAPEQRALLNEMMGANTLTTDLIPAGVPAGWRVGDKSGAANHGTRNDIAVIYPPNGRRSCCRCCRTGRRWTPSTTTR</sequence>
<evidence type="ECO:0000313" key="7">
    <source>
        <dbReference type="EMBL" id="GAA3353910.1"/>
    </source>
</evidence>
<dbReference type="EC" id="3.5.2.6" evidence="2 5"/>
<dbReference type="Proteomes" id="UP001500483">
    <property type="component" value="Unassembled WGS sequence"/>
</dbReference>
<accession>A0ABP6RQF8</accession>
<dbReference type="Pfam" id="PF13354">
    <property type="entry name" value="Beta-lactamase2"/>
    <property type="match status" value="1"/>
</dbReference>
<dbReference type="PANTHER" id="PTHR35333">
    <property type="entry name" value="BETA-LACTAMASE"/>
    <property type="match status" value="1"/>
</dbReference>
<evidence type="ECO:0000256" key="4">
    <source>
        <dbReference type="ARBA" id="ARBA00023251"/>
    </source>
</evidence>
<organism evidence="7 8">
    <name type="scientific">Saccharopolyspora gregorii</name>
    <dbReference type="NCBI Taxonomy" id="33914"/>
    <lineage>
        <taxon>Bacteria</taxon>
        <taxon>Bacillati</taxon>
        <taxon>Actinomycetota</taxon>
        <taxon>Actinomycetes</taxon>
        <taxon>Pseudonocardiales</taxon>
        <taxon>Pseudonocardiaceae</taxon>
        <taxon>Saccharopolyspora</taxon>
    </lineage>
</organism>
<dbReference type="PRINTS" id="PR00118">
    <property type="entry name" value="BLACTAMASEA"/>
</dbReference>
<evidence type="ECO:0000256" key="2">
    <source>
        <dbReference type="ARBA" id="ARBA00012865"/>
    </source>
</evidence>
<evidence type="ECO:0000259" key="6">
    <source>
        <dbReference type="Pfam" id="PF13354"/>
    </source>
</evidence>
<evidence type="ECO:0000313" key="8">
    <source>
        <dbReference type="Proteomes" id="UP001500483"/>
    </source>
</evidence>
<evidence type="ECO:0000256" key="3">
    <source>
        <dbReference type="ARBA" id="ARBA00022801"/>
    </source>
</evidence>
<comment type="similarity">
    <text evidence="1 5">Belongs to the class-A beta-lactamase family.</text>
</comment>
<feature type="domain" description="Beta-lactamase class A catalytic" evidence="6">
    <location>
        <begin position="36"/>
        <end position="244"/>
    </location>
</feature>
<dbReference type="Gene3D" id="3.40.710.10">
    <property type="entry name" value="DD-peptidase/beta-lactamase superfamily"/>
    <property type="match status" value="1"/>
</dbReference>
<dbReference type="SUPFAM" id="SSF56601">
    <property type="entry name" value="beta-lactamase/transpeptidase-like"/>
    <property type="match status" value="1"/>
</dbReference>
<evidence type="ECO:0000256" key="1">
    <source>
        <dbReference type="ARBA" id="ARBA00009009"/>
    </source>
</evidence>
<dbReference type="InterPro" id="IPR000871">
    <property type="entry name" value="Beta-lactam_class-A"/>
</dbReference>
<dbReference type="PROSITE" id="PS00146">
    <property type="entry name" value="BETA_LACTAMASE_A"/>
    <property type="match status" value="1"/>
</dbReference>
<evidence type="ECO:0000256" key="5">
    <source>
        <dbReference type="RuleBase" id="RU361140"/>
    </source>
</evidence>
<protein>
    <recommendedName>
        <fullName evidence="2 5">Beta-lactamase</fullName>
        <ecNumber evidence="2 5">3.5.2.6</ecNumber>
    </recommendedName>
</protein>
<gene>
    <name evidence="7" type="primary">bla_1</name>
    <name evidence="7" type="ORF">GCM10020366_08870</name>
</gene>
<dbReference type="InterPro" id="IPR023650">
    <property type="entry name" value="Beta-lactam_class-A_AS"/>
</dbReference>
<dbReference type="InterPro" id="IPR012338">
    <property type="entry name" value="Beta-lactam/transpept-like"/>
</dbReference>
<keyword evidence="3 5" id="KW-0378">Hydrolase</keyword>
<keyword evidence="8" id="KW-1185">Reference proteome</keyword>
<dbReference type="PANTHER" id="PTHR35333:SF3">
    <property type="entry name" value="BETA-LACTAMASE-TYPE TRANSPEPTIDASE FOLD CONTAINING PROTEIN"/>
    <property type="match status" value="1"/>
</dbReference>
<reference evidence="8" key="1">
    <citation type="journal article" date="2019" name="Int. J. Syst. Evol. Microbiol.">
        <title>The Global Catalogue of Microorganisms (GCM) 10K type strain sequencing project: providing services to taxonomists for standard genome sequencing and annotation.</title>
        <authorList>
            <consortium name="The Broad Institute Genomics Platform"/>
            <consortium name="The Broad Institute Genome Sequencing Center for Infectious Disease"/>
            <person name="Wu L."/>
            <person name="Ma J."/>
        </authorList>
    </citation>
    <scope>NUCLEOTIDE SEQUENCE [LARGE SCALE GENOMIC DNA]</scope>
    <source>
        <strain evidence="8">JCM 9687</strain>
    </source>
</reference>
<name>A0ABP6RQF8_9PSEU</name>